<evidence type="ECO:0000313" key="3">
    <source>
        <dbReference type="Proteomes" id="UP000019464"/>
    </source>
</evidence>
<dbReference type="EMBL" id="AONB01000016">
    <property type="protein sequence ID" value="EXJ10195.1"/>
    <property type="molecule type" value="Genomic_DNA"/>
</dbReference>
<dbReference type="STRING" id="1229521.D791_02970"/>
<gene>
    <name evidence="2" type="ORF">D791_02970</name>
</gene>
<dbReference type="OrthoDB" id="7833020at2"/>
<name>W9VHV9_9GAMM</name>
<reference evidence="3" key="1">
    <citation type="submission" date="2012-11" db="EMBL/GenBank/DDBJ databases">
        <authorList>
            <person name="Singh A."/>
            <person name="Pinnaka A.K."/>
            <person name="Vaidya B."/>
        </authorList>
    </citation>
    <scope>NUCLEOTIDE SEQUENCE [LARGE SCALE GENOMIC DNA]</scope>
    <source>
        <strain evidence="3">AK23</strain>
    </source>
</reference>
<dbReference type="Pfam" id="PF13503">
    <property type="entry name" value="DUF4123"/>
    <property type="match status" value="1"/>
</dbReference>
<dbReference type="AlphaFoldDB" id="W9VHV9"/>
<feature type="domain" description="DUF4123" evidence="1">
    <location>
        <begin position="159"/>
        <end position="280"/>
    </location>
</feature>
<dbReference type="Proteomes" id="UP000019464">
    <property type="component" value="Unassembled WGS sequence"/>
</dbReference>
<evidence type="ECO:0000259" key="1">
    <source>
        <dbReference type="Pfam" id="PF13503"/>
    </source>
</evidence>
<organism evidence="2 3">
    <name type="scientific">Nitrincola nitratireducens</name>
    <dbReference type="NCBI Taxonomy" id="1229521"/>
    <lineage>
        <taxon>Bacteria</taxon>
        <taxon>Pseudomonadati</taxon>
        <taxon>Pseudomonadota</taxon>
        <taxon>Gammaproteobacteria</taxon>
        <taxon>Oceanospirillales</taxon>
        <taxon>Oceanospirillaceae</taxon>
        <taxon>Nitrincola</taxon>
    </lineage>
</organism>
<proteinExistence type="predicted"/>
<dbReference type="RefSeq" id="WP_051514531.1">
    <property type="nucleotide sequence ID" value="NZ_AONB01000016.1"/>
</dbReference>
<evidence type="ECO:0000313" key="2">
    <source>
        <dbReference type="EMBL" id="EXJ10195.1"/>
    </source>
</evidence>
<reference evidence="2 3" key="2">
    <citation type="journal article" date="2015" name="Syst. Appl. Microbiol.">
        <title>Nitrincola nitratireducens sp. nov. isolated from a haloalkaline crater lake.</title>
        <authorList>
            <person name="Singh A."/>
            <person name="Vaidya B."/>
            <person name="Tanuku N.R."/>
            <person name="Pinnaka A.K."/>
        </authorList>
    </citation>
    <scope>NUCLEOTIDE SEQUENCE [LARGE SCALE GENOMIC DNA]</scope>
    <source>
        <strain evidence="2 3">AK23</strain>
    </source>
</reference>
<sequence length="434" mass="49243">MTPFLSRCYASRGAEHVELIAAALCADRQDYELLVIEALSDKGYQFYWSGTVLPATSWVKQYPAEAAYAVALARSVNEGRQRVALGAMTRQPGSRDVAEDDKWLQIETLGPFTPLDAQFSVYPKKTVPNMLRETLFGQPDPTKAERDEFGDHTPPLATYAVLDAAKMPYLLTSFLEDSGLRYQSLFQGKAQEELAEHAPYLVELTEDNHFTCRLFTGPDGIGGLWEKELGIFLRCRAGFDALRKHLRKFIRLQDADGRWFYFRFWEQRYAHCFFSTACAETHWMMMVTQEHSLAVICPKGSSIIIAHAHRSVEHTNIIASKPTEEWVAGLAEEESNRAFQNKLIDKFIFSNSKYGHIEHEKAQEIVKILLEQAQGYGFESEYALSTYVSVALELSQFPAENECYRKLLESAKHPDTKAELMLKSIVYAKGDADD</sequence>
<dbReference type="InterPro" id="IPR025391">
    <property type="entry name" value="DUF4123"/>
</dbReference>
<protein>
    <recommendedName>
        <fullName evidence="1">DUF4123 domain-containing protein</fullName>
    </recommendedName>
</protein>
<comment type="caution">
    <text evidence="2">The sequence shown here is derived from an EMBL/GenBank/DDBJ whole genome shotgun (WGS) entry which is preliminary data.</text>
</comment>
<keyword evidence="3" id="KW-1185">Reference proteome</keyword>
<accession>W9VHV9</accession>